<sequence length="456" mass="52760">MVYNEFIRCEVCGCITRIRLQVGWLDEHPIAVTCGKCGISLKGKVKIGQDTLELKFEFENAERVNATPTTIPNYVVECSGEFTTIKMCDGWCLQENFITPFIRYQQKSGDIDNYKSFGDSVTTLKQTASMWPQYKRVLQLYKDGNQEYLKQEIKKLFPEEYIMCRNELEIMRAVRMIEVHGFLSPLKPVILDFPQIGSDILKLDKEKMNCLIEYLNTHDGYSLKQMQEQINTLLGEFVVAYPYLLPALSLQFCDEGSVDFEVEGTTTSTYEDVKQFYLDSYETLGNLLIIPAAIDNIKNRGDANDFIANNAGIVSLDKFITATKANRFHLYNKNELYMRTIEVKYNQKLRNAIGHNDVEYETSTQKIIYIPDPKKREKKLSEYLLEFEIEALSMFQAILVISEYLYRLRELELLTKGVVPLPVEFPVKERKKKKIYPNEKCPCGSGLKYKKCHGRL</sequence>
<comment type="caution">
    <text evidence="1">The sequence shown here is derived from an EMBL/GenBank/DDBJ whole genome shotgun (WGS) entry which is preliminary data.</text>
</comment>
<proteinExistence type="predicted"/>
<reference evidence="1 2" key="1">
    <citation type="journal article" date="2021" name="ISME Commun">
        <title>Automated analysis of genomic sequences facilitates high-throughput and comprehensive description of bacteria.</title>
        <authorList>
            <person name="Hitch T.C.A."/>
        </authorList>
    </citation>
    <scope>NUCLEOTIDE SEQUENCE [LARGE SCALE GENOMIC DNA]</scope>
    <source>
        <strain evidence="1 2">Sanger_19</strain>
    </source>
</reference>
<dbReference type="Proteomes" id="UP001209666">
    <property type="component" value="Unassembled WGS sequence"/>
</dbReference>
<protein>
    <submittedName>
        <fullName evidence="1">SEC-C domain-containing protein</fullName>
    </submittedName>
</protein>
<gene>
    <name evidence="1" type="ORF">OCV43_10925</name>
</gene>
<dbReference type="Gene3D" id="3.10.450.50">
    <property type="match status" value="1"/>
</dbReference>
<dbReference type="SUPFAM" id="SSF103642">
    <property type="entry name" value="Sec-C motif"/>
    <property type="match status" value="1"/>
</dbReference>
<dbReference type="InterPro" id="IPR004027">
    <property type="entry name" value="SEC_C_motif"/>
</dbReference>
<accession>A0ABT2SFD2</accession>
<organism evidence="1 2">
    <name type="scientific">Roseburia amylophila</name>
    <dbReference type="NCBI Taxonomy" id="2981794"/>
    <lineage>
        <taxon>Bacteria</taxon>
        <taxon>Bacillati</taxon>
        <taxon>Bacillota</taxon>
        <taxon>Clostridia</taxon>
        <taxon>Lachnospirales</taxon>
        <taxon>Lachnospiraceae</taxon>
        <taxon>Roseburia</taxon>
    </lineage>
</organism>
<name>A0ABT2SFD2_9FIRM</name>
<evidence type="ECO:0000313" key="1">
    <source>
        <dbReference type="EMBL" id="MCU6717777.1"/>
    </source>
</evidence>
<dbReference type="EMBL" id="JAOQKI010000018">
    <property type="protein sequence ID" value="MCU6717777.1"/>
    <property type="molecule type" value="Genomic_DNA"/>
</dbReference>
<keyword evidence="2" id="KW-1185">Reference proteome</keyword>
<dbReference type="RefSeq" id="WP_262624101.1">
    <property type="nucleotide sequence ID" value="NZ_JAOQKI010000018.1"/>
</dbReference>
<dbReference type="Pfam" id="PF02810">
    <property type="entry name" value="SEC-C"/>
    <property type="match status" value="1"/>
</dbReference>
<evidence type="ECO:0000313" key="2">
    <source>
        <dbReference type="Proteomes" id="UP001209666"/>
    </source>
</evidence>